<dbReference type="PRINTS" id="PR00039">
    <property type="entry name" value="HTHLYSR"/>
</dbReference>
<evidence type="ECO:0000256" key="1">
    <source>
        <dbReference type="ARBA" id="ARBA00009437"/>
    </source>
</evidence>
<reference evidence="5" key="1">
    <citation type="submission" date="2018-11" db="EMBL/GenBank/DDBJ databases">
        <authorList>
            <consortium name="Genoscope - CEA"/>
            <person name="William W."/>
        </authorList>
    </citation>
    <scope>NUCLEOTIDE SEQUENCE [LARGE SCALE GENOMIC DNA]</scope>
    <source>
        <strain evidence="5">T9AD</strain>
    </source>
</reference>
<dbReference type="SUPFAM" id="SSF53850">
    <property type="entry name" value="Periplasmic binding protein-like II"/>
    <property type="match status" value="1"/>
</dbReference>
<gene>
    <name evidence="5" type="ORF">POT9AD_2344</name>
</gene>
<dbReference type="InterPro" id="IPR005119">
    <property type="entry name" value="LysR_subst-bd"/>
</dbReference>
<keyword evidence="4" id="KW-0804">Transcription</keyword>
<dbReference type="Pfam" id="PF00126">
    <property type="entry name" value="HTH_1"/>
    <property type="match status" value="1"/>
</dbReference>
<keyword evidence="3 5" id="KW-0238">DNA-binding</keyword>
<evidence type="ECO:0000256" key="4">
    <source>
        <dbReference type="ARBA" id="ARBA00023163"/>
    </source>
</evidence>
<evidence type="ECO:0000256" key="3">
    <source>
        <dbReference type="ARBA" id="ARBA00023125"/>
    </source>
</evidence>
<dbReference type="Gene3D" id="3.40.190.290">
    <property type="match status" value="1"/>
</dbReference>
<dbReference type="Gene3D" id="1.10.10.10">
    <property type="entry name" value="Winged helix-like DNA-binding domain superfamily/Winged helix DNA-binding domain"/>
    <property type="match status" value="1"/>
</dbReference>
<dbReference type="PANTHER" id="PTHR30537:SF5">
    <property type="entry name" value="HTH-TYPE TRANSCRIPTIONAL ACTIVATOR TTDR-RELATED"/>
    <property type="match status" value="1"/>
</dbReference>
<dbReference type="GO" id="GO:0003700">
    <property type="term" value="F:DNA-binding transcription factor activity"/>
    <property type="evidence" value="ECO:0007669"/>
    <property type="project" value="InterPro"/>
</dbReference>
<dbReference type="InterPro" id="IPR058163">
    <property type="entry name" value="LysR-type_TF_proteobact-type"/>
</dbReference>
<dbReference type="OrthoDB" id="8885940at2"/>
<dbReference type="AlphaFoldDB" id="A0A653B522"/>
<comment type="similarity">
    <text evidence="1">Belongs to the LysR transcriptional regulatory family.</text>
</comment>
<sequence length="303" mass="33500">MLNRMEMIRIFCSAADCSNFREAATRLGVSPQAVTRAIKALEEELGEILFHRNTRQVHITAFGEAYAVRARQTLEGFDSLFRGHRADTESGFSGRVGITAPQAIGKRFLVGFLQPLLKRHPHLQLTLRLEDEITDAVDAQIDIGIRIGSLRDSRYVARTLAPVPLQVVATPELIATTGSPRTLAELQQRPLSVLIDRKSGRPWPWTFADGPSLLPANPALTCDDPEAELEVVLAGLAYGQLPAYLAQPHLESGRLQAVMAQQAPAPWQLFIYRPQQGPVSPRVRLVFDHLRACFSDPAQFPQG</sequence>
<dbReference type="InterPro" id="IPR036390">
    <property type="entry name" value="WH_DNA-bd_sf"/>
</dbReference>
<dbReference type="CDD" id="cd08422">
    <property type="entry name" value="PBP2_CrgA_like"/>
    <property type="match status" value="1"/>
</dbReference>
<dbReference type="GO" id="GO:0003677">
    <property type="term" value="F:DNA binding"/>
    <property type="evidence" value="ECO:0007669"/>
    <property type="project" value="UniProtKB-KW"/>
</dbReference>
<dbReference type="RefSeq" id="WP_037054709.1">
    <property type="nucleotide sequence ID" value="NZ_CP068551.1"/>
</dbReference>
<name>A0A653B522_ECTOL</name>
<evidence type="ECO:0000256" key="2">
    <source>
        <dbReference type="ARBA" id="ARBA00023015"/>
    </source>
</evidence>
<dbReference type="InterPro" id="IPR036388">
    <property type="entry name" value="WH-like_DNA-bd_sf"/>
</dbReference>
<dbReference type="EMBL" id="LR130779">
    <property type="protein sequence ID" value="VDN63319.1"/>
    <property type="molecule type" value="Genomic_DNA"/>
</dbReference>
<dbReference type="InterPro" id="IPR000847">
    <property type="entry name" value="LysR_HTH_N"/>
</dbReference>
<dbReference type="PROSITE" id="PS50931">
    <property type="entry name" value="HTH_LYSR"/>
    <property type="match status" value="1"/>
</dbReference>
<proteinExistence type="inferred from homology"/>
<accession>A0A653B522</accession>
<dbReference type="PANTHER" id="PTHR30537">
    <property type="entry name" value="HTH-TYPE TRANSCRIPTIONAL REGULATOR"/>
    <property type="match status" value="1"/>
</dbReference>
<dbReference type="FunFam" id="1.10.10.10:FF:000001">
    <property type="entry name" value="LysR family transcriptional regulator"/>
    <property type="match status" value="1"/>
</dbReference>
<keyword evidence="2" id="KW-0805">Transcription regulation</keyword>
<protein>
    <submittedName>
        <fullName evidence="5">DNA-binding transcriptional regulator, LysR family</fullName>
    </submittedName>
</protein>
<organism evidence="5">
    <name type="scientific">Ectopseudomonas oleovorans</name>
    <name type="common">Pseudomonas oleovorans</name>
    <dbReference type="NCBI Taxonomy" id="301"/>
    <lineage>
        <taxon>Bacteria</taxon>
        <taxon>Pseudomonadati</taxon>
        <taxon>Pseudomonadota</taxon>
        <taxon>Gammaproteobacteria</taxon>
        <taxon>Pseudomonadales</taxon>
        <taxon>Pseudomonadaceae</taxon>
        <taxon>Ectopseudomonas</taxon>
    </lineage>
</organism>
<evidence type="ECO:0000313" key="5">
    <source>
        <dbReference type="EMBL" id="VDN63319.1"/>
    </source>
</evidence>
<dbReference type="Pfam" id="PF03466">
    <property type="entry name" value="LysR_substrate"/>
    <property type="match status" value="1"/>
</dbReference>
<dbReference type="SUPFAM" id="SSF46785">
    <property type="entry name" value="Winged helix' DNA-binding domain"/>
    <property type="match status" value="1"/>
</dbReference>